<evidence type="ECO:0000256" key="5">
    <source>
        <dbReference type="ARBA" id="ARBA00023136"/>
    </source>
</evidence>
<dbReference type="STRING" id="572479.Hprae_0842"/>
<sequence length="151" mass="15582">MKKIRKIFSGNEGFTLIELLIVIVIIGVLAAIAVPNIAGLGEGADKEAVRANMRTLMVEMEAFRAGHPNATFSITAESDSDLSVTSTADNGDEFSSGAVASLNDQDITFDDSTPGNAETGDNYTITASSDAGWTVTISDGSITTTTDGSAG</sequence>
<dbReference type="Proteomes" id="UP000006866">
    <property type="component" value="Chromosome"/>
</dbReference>
<dbReference type="AlphaFoldDB" id="E3DR90"/>
<gene>
    <name evidence="7" type="ordered locus">Hprae_0842</name>
</gene>
<dbReference type="KEGG" id="hpk:Hprae_0842"/>
<reference evidence="8" key="1">
    <citation type="submission" date="2010-10" db="EMBL/GenBank/DDBJ databases">
        <title>The complete genome of Halanaerobium praevalens DSM 2228.</title>
        <authorList>
            <consortium name="US DOE Joint Genome Institute (JGI-PGF)"/>
            <person name="Lucas S."/>
            <person name="Copeland A."/>
            <person name="Lapidus A."/>
            <person name="Glavina del Rio T."/>
            <person name="Dalin E."/>
            <person name="Tice H."/>
            <person name="Bruce D."/>
            <person name="Goodwin L."/>
            <person name="Pitluck S."/>
            <person name="Kyrpides N."/>
            <person name="Mavromatis K."/>
            <person name="Ivanova N."/>
            <person name="Ovchinnikova G."/>
            <person name="Chertkov O."/>
            <person name="Detter J.C."/>
            <person name="Han C."/>
            <person name="Larimer F."/>
            <person name="Land M."/>
            <person name="Hauser L."/>
            <person name="Markowitz V."/>
            <person name="Cheng J.-F."/>
            <person name="Hugenholtz P."/>
            <person name="Woyke T."/>
            <person name="Wu D."/>
            <person name="Tindall B."/>
            <person name="Pomrenke H.G."/>
            <person name="Brambilla E."/>
            <person name="Klenk H.-P."/>
            <person name="Eisen J.A."/>
        </authorList>
    </citation>
    <scope>NUCLEOTIDE SEQUENCE [LARGE SCALE GENOMIC DNA]</scope>
    <source>
        <strain evidence="8">ATCC 33744 / DSM 2228 / GSL</strain>
    </source>
</reference>
<dbReference type="Pfam" id="PF07963">
    <property type="entry name" value="N_methyl"/>
    <property type="match status" value="1"/>
</dbReference>
<evidence type="ECO:0000256" key="3">
    <source>
        <dbReference type="ARBA" id="ARBA00022692"/>
    </source>
</evidence>
<feature type="transmembrane region" description="Helical" evidence="6">
    <location>
        <begin position="12"/>
        <end position="34"/>
    </location>
</feature>
<dbReference type="OrthoDB" id="2112395at2"/>
<keyword evidence="8" id="KW-1185">Reference proteome</keyword>
<dbReference type="PATRIC" id="fig|572479.3.peg.851"/>
<dbReference type="PROSITE" id="PS00409">
    <property type="entry name" value="PROKAR_NTER_METHYL"/>
    <property type="match status" value="1"/>
</dbReference>
<dbReference type="NCBIfam" id="TIGR02532">
    <property type="entry name" value="IV_pilin_GFxxxE"/>
    <property type="match status" value="1"/>
</dbReference>
<keyword evidence="5 6" id="KW-0472">Membrane</keyword>
<dbReference type="PANTHER" id="PTHR30093:SF44">
    <property type="entry name" value="TYPE II SECRETION SYSTEM CORE PROTEIN G"/>
    <property type="match status" value="1"/>
</dbReference>
<keyword evidence="3 6" id="KW-0812">Transmembrane</keyword>
<organism evidence="7 8">
    <name type="scientific">Halanaerobium praevalens (strain ATCC 33744 / DSM 2228 / GSL)</name>
    <dbReference type="NCBI Taxonomy" id="572479"/>
    <lineage>
        <taxon>Bacteria</taxon>
        <taxon>Bacillati</taxon>
        <taxon>Bacillota</taxon>
        <taxon>Clostridia</taxon>
        <taxon>Halanaerobiales</taxon>
        <taxon>Halanaerobiaceae</taxon>
        <taxon>Halanaerobium</taxon>
    </lineage>
</organism>
<comment type="subcellular location">
    <subcellularLocation>
        <location evidence="1">Membrane</location>
        <topology evidence="1">Single-pass membrane protein</topology>
    </subcellularLocation>
</comment>
<name>E3DR90_HALPG</name>
<evidence type="ECO:0008006" key="9">
    <source>
        <dbReference type="Google" id="ProtNLM"/>
    </source>
</evidence>
<proteinExistence type="predicted"/>
<dbReference type="Gene3D" id="3.30.700.10">
    <property type="entry name" value="Glycoprotein, Type 4 Pilin"/>
    <property type="match status" value="1"/>
</dbReference>
<dbReference type="PANTHER" id="PTHR30093">
    <property type="entry name" value="GENERAL SECRETION PATHWAY PROTEIN G"/>
    <property type="match status" value="1"/>
</dbReference>
<keyword evidence="4 6" id="KW-1133">Transmembrane helix</keyword>
<protein>
    <recommendedName>
        <fullName evidence="9">Prepilin-type N-terminal cleavage/methylation domain-containing protein</fullName>
    </recommendedName>
</protein>
<dbReference type="HOGENOM" id="CLU_1728827_0_0_9"/>
<dbReference type="EMBL" id="CP002175">
    <property type="protein sequence ID" value="ADO76996.1"/>
    <property type="molecule type" value="Genomic_DNA"/>
</dbReference>
<dbReference type="RefSeq" id="WP_014553029.1">
    <property type="nucleotide sequence ID" value="NC_017455.1"/>
</dbReference>
<reference evidence="7 8" key="2">
    <citation type="journal article" date="2011" name="Stand. Genomic Sci.">
        <title>Complete genome sequence of the extremely halophilic Halanaerobium praevalens type strain (GSL).</title>
        <authorList>
            <person name="Ivanova N."/>
            <person name="Sikorski J."/>
            <person name="Chertkov O."/>
            <person name="Nolan M."/>
            <person name="Lucas S."/>
            <person name="Hammon N."/>
            <person name="Deshpande S."/>
            <person name="Cheng J.F."/>
            <person name="Tapia R."/>
            <person name="Han C."/>
            <person name="Goodwin L."/>
            <person name="Pitluck S."/>
            <person name="Huntemann M."/>
            <person name="Liolios K."/>
            <person name="Pagani I."/>
            <person name="Mavromatis K."/>
            <person name="Ovchinikova G."/>
            <person name="Pati A."/>
            <person name="Chen A."/>
            <person name="Palaniappan K."/>
            <person name="Land M."/>
            <person name="Hauser L."/>
            <person name="Brambilla E.M."/>
            <person name="Kannan K.P."/>
            <person name="Rohde M."/>
            <person name="Tindall B.J."/>
            <person name="Goker M."/>
            <person name="Detter J.C."/>
            <person name="Woyke T."/>
            <person name="Bristow J."/>
            <person name="Eisen J.A."/>
            <person name="Markowitz V."/>
            <person name="Hugenholtz P."/>
            <person name="Kyrpides N.C."/>
            <person name="Klenk H.P."/>
            <person name="Lapidus A."/>
        </authorList>
    </citation>
    <scope>NUCLEOTIDE SEQUENCE [LARGE SCALE GENOMIC DNA]</scope>
    <source>
        <strain evidence="8">ATCC 33744 / DSM 2228 / GSL</strain>
    </source>
</reference>
<dbReference type="SUPFAM" id="SSF54523">
    <property type="entry name" value="Pili subunits"/>
    <property type="match status" value="1"/>
</dbReference>
<evidence type="ECO:0000256" key="2">
    <source>
        <dbReference type="ARBA" id="ARBA00022481"/>
    </source>
</evidence>
<evidence type="ECO:0000313" key="8">
    <source>
        <dbReference type="Proteomes" id="UP000006866"/>
    </source>
</evidence>
<evidence type="ECO:0000313" key="7">
    <source>
        <dbReference type="EMBL" id="ADO76996.1"/>
    </source>
</evidence>
<keyword evidence="2" id="KW-0488">Methylation</keyword>
<dbReference type="GO" id="GO:0016020">
    <property type="term" value="C:membrane"/>
    <property type="evidence" value="ECO:0007669"/>
    <property type="project" value="UniProtKB-SubCell"/>
</dbReference>
<evidence type="ECO:0000256" key="4">
    <source>
        <dbReference type="ARBA" id="ARBA00022989"/>
    </source>
</evidence>
<accession>E3DR90</accession>
<dbReference type="eggNOG" id="COG4968">
    <property type="taxonomic scope" value="Bacteria"/>
</dbReference>
<evidence type="ECO:0000256" key="6">
    <source>
        <dbReference type="SAM" id="Phobius"/>
    </source>
</evidence>
<evidence type="ECO:0000256" key="1">
    <source>
        <dbReference type="ARBA" id="ARBA00004167"/>
    </source>
</evidence>
<dbReference type="InterPro" id="IPR045584">
    <property type="entry name" value="Pilin-like"/>
</dbReference>
<dbReference type="InterPro" id="IPR012902">
    <property type="entry name" value="N_methyl_site"/>
</dbReference>